<name>A0A660SLS5_UNCW3</name>
<evidence type="ECO:0000259" key="6">
    <source>
        <dbReference type="Pfam" id="PF04893"/>
    </source>
</evidence>
<evidence type="ECO:0000256" key="4">
    <source>
        <dbReference type="ARBA" id="ARBA00023136"/>
    </source>
</evidence>
<keyword evidence="3 5" id="KW-1133">Transmembrane helix</keyword>
<feature type="transmembrane region" description="Helical" evidence="5">
    <location>
        <begin position="76"/>
        <end position="97"/>
    </location>
</feature>
<evidence type="ECO:0000256" key="1">
    <source>
        <dbReference type="ARBA" id="ARBA00004141"/>
    </source>
</evidence>
<dbReference type="InterPro" id="IPR006977">
    <property type="entry name" value="Yip1_dom"/>
</dbReference>
<gene>
    <name evidence="7" type="ORF">DRP53_03365</name>
</gene>
<evidence type="ECO:0000313" key="7">
    <source>
        <dbReference type="EMBL" id="RKX70900.1"/>
    </source>
</evidence>
<feature type="domain" description="Yip1" evidence="6">
    <location>
        <begin position="9"/>
        <end position="177"/>
    </location>
</feature>
<evidence type="ECO:0000256" key="2">
    <source>
        <dbReference type="ARBA" id="ARBA00022692"/>
    </source>
</evidence>
<dbReference type="Proteomes" id="UP000268469">
    <property type="component" value="Unassembled WGS sequence"/>
</dbReference>
<dbReference type="Pfam" id="PF04893">
    <property type="entry name" value="Yip1"/>
    <property type="match status" value="1"/>
</dbReference>
<evidence type="ECO:0000313" key="8">
    <source>
        <dbReference type="Proteomes" id="UP000268469"/>
    </source>
</evidence>
<sequence>MDLKARVKAILFRPKEEWPVIAGESTNVSELYQRYILILAAIGPVASIIGMSIVGVTVPMIGTFRVPLGTSLASAIVRYIISVISVYILALIIDALAPSFAGEKNRLQALKVAAYSLTPFWVVGILSLIPALGFLQILGLYSFYLLYLGLPVLMKSPKEKSLGYTIVVIIVMILISLIIGAISGAFVSYPGAGLR</sequence>
<proteinExistence type="predicted"/>
<organism evidence="7 8">
    <name type="scientific">candidate division WOR-3 bacterium</name>
    <dbReference type="NCBI Taxonomy" id="2052148"/>
    <lineage>
        <taxon>Bacteria</taxon>
        <taxon>Bacteria division WOR-3</taxon>
    </lineage>
</organism>
<protein>
    <submittedName>
        <fullName evidence="7">YIP1 family protein</fullName>
    </submittedName>
</protein>
<reference evidence="7 8" key="1">
    <citation type="submission" date="2018-06" db="EMBL/GenBank/DDBJ databases">
        <title>Extensive metabolic versatility and redundancy in microbially diverse, dynamic hydrothermal sediments.</title>
        <authorList>
            <person name="Dombrowski N."/>
            <person name="Teske A."/>
            <person name="Baker B.J."/>
        </authorList>
    </citation>
    <scope>NUCLEOTIDE SEQUENCE [LARGE SCALE GENOMIC DNA]</scope>
    <source>
        <strain evidence="7">B36_G15</strain>
    </source>
</reference>
<evidence type="ECO:0000256" key="3">
    <source>
        <dbReference type="ARBA" id="ARBA00022989"/>
    </source>
</evidence>
<accession>A0A660SLS5</accession>
<comment type="subcellular location">
    <subcellularLocation>
        <location evidence="1">Membrane</location>
        <topology evidence="1">Multi-pass membrane protein</topology>
    </subcellularLocation>
</comment>
<keyword evidence="2 5" id="KW-0812">Transmembrane</keyword>
<feature type="transmembrane region" description="Helical" evidence="5">
    <location>
        <begin position="35"/>
        <end position="56"/>
    </location>
</feature>
<dbReference type="AlphaFoldDB" id="A0A660SLS5"/>
<evidence type="ECO:0000256" key="5">
    <source>
        <dbReference type="SAM" id="Phobius"/>
    </source>
</evidence>
<dbReference type="GO" id="GO:0016020">
    <property type="term" value="C:membrane"/>
    <property type="evidence" value="ECO:0007669"/>
    <property type="project" value="UniProtKB-SubCell"/>
</dbReference>
<comment type="caution">
    <text evidence="7">The sequence shown here is derived from an EMBL/GenBank/DDBJ whole genome shotgun (WGS) entry which is preliminary data.</text>
</comment>
<feature type="transmembrane region" description="Helical" evidence="5">
    <location>
        <begin position="166"/>
        <end position="189"/>
    </location>
</feature>
<keyword evidence="4 5" id="KW-0472">Membrane</keyword>
<dbReference type="EMBL" id="QNBE01000023">
    <property type="protein sequence ID" value="RKX70900.1"/>
    <property type="molecule type" value="Genomic_DNA"/>
</dbReference>